<dbReference type="InterPro" id="IPR031796">
    <property type="entry name" value="DUF5076"/>
</dbReference>
<organism evidence="1 2">
    <name type="scientific">Stenotrophomonas nitritireducens</name>
    <dbReference type="NCBI Taxonomy" id="83617"/>
    <lineage>
        <taxon>Bacteria</taxon>
        <taxon>Pseudomonadati</taxon>
        <taxon>Pseudomonadota</taxon>
        <taxon>Gammaproteobacteria</taxon>
        <taxon>Lysobacterales</taxon>
        <taxon>Lysobacteraceae</taxon>
        <taxon>Stenotrophomonas</taxon>
    </lineage>
</organism>
<gene>
    <name evidence="1" type="ORF">ABB22_07690</name>
</gene>
<evidence type="ECO:0000313" key="1">
    <source>
        <dbReference type="EMBL" id="KRG58015.1"/>
    </source>
</evidence>
<dbReference type="Proteomes" id="UP000050902">
    <property type="component" value="Unassembled WGS sequence"/>
</dbReference>
<proteinExistence type="predicted"/>
<dbReference type="Pfam" id="PF16826">
    <property type="entry name" value="DUF5076"/>
    <property type="match status" value="1"/>
</dbReference>
<dbReference type="EMBL" id="LDJG01000010">
    <property type="protein sequence ID" value="KRG58015.1"/>
    <property type="molecule type" value="Genomic_DNA"/>
</dbReference>
<dbReference type="RefSeq" id="WP_082443448.1">
    <property type="nucleotide sequence ID" value="NZ_LDJG01000010.1"/>
</dbReference>
<protein>
    <recommendedName>
        <fullName evidence="3">DUF5076 domain-containing protein</fullName>
    </recommendedName>
</protein>
<keyword evidence="2" id="KW-1185">Reference proteome</keyword>
<accession>A0ABR5NL14</accession>
<evidence type="ECO:0000313" key="2">
    <source>
        <dbReference type="Proteomes" id="UP000050902"/>
    </source>
</evidence>
<dbReference type="Gene3D" id="3.30.2370.10">
    <property type="entry name" value="putative pyruvate dehydrogenase"/>
    <property type="match status" value="1"/>
</dbReference>
<comment type="caution">
    <text evidence="1">The sequence shown here is derived from an EMBL/GenBank/DDBJ whole genome shotgun (WGS) entry which is preliminary data.</text>
</comment>
<evidence type="ECO:0008006" key="3">
    <source>
        <dbReference type="Google" id="ProtNLM"/>
    </source>
</evidence>
<reference evidence="1 2" key="1">
    <citation type="submission" date="2015-05" db="EMBL/GenBank/DDBJ databases">
        <title>Genome sequencing and analysis of members of genus Stenotrophomonas.</title>
        <authorList>
            <person name="Patil P.P."/>
            <person name="Midha S."/>
            <person name="Patil P.B."/>
        </authorList>
    </citation>
    <scope>NUCLEOTIDE SEQUENCE [LARGE SCALE GENOMIC DNA]</scope>
    <source>
        <strain evidence="1 2">DSM 12575</strain>
    </source>
</reference>
<name>A0ABR5NL14_9GAMM</name>
<sequence length="103" mass="11239">MKPLVIPPATQRDDNSIQMLSAWIAEHGQHCTINIGLWQDNGREEAPAWGIFLADTIRHIANALQEQYGQSAPDTIAAILESLHDELGNPTFDAKGAFSHGHG</sequence>